<dbReference type="SUPFAM" id="SSF55718">
    <property type="entry name" value="SCP-like"/>
    <property type="match status" value="1"/>
</dbReference>
<evidence type="ECO:0000259" key="1">
    <source>
        <dbReference type="Pfam" id="PF02036"/>
    </source>
</evidence>
<name>A0A3B0WXS8_9ZZZZ</name>
<dbReference type="EMBL" id="UOFG01000132">
    <property type="protein sequence ID" value="VAW60815.1"/>
    <property type="molecule type" value="Genomic_DNA"/>
</dbReference>
<reference evidence="2" key="1">
    <citation type="submission" date="2018-06" db="EMBL/GenBank/DDBJ databases">
        <authorList>
            <person name="Zhirakovskaya E."/>
        </authorList>
    </citation>
    <scope>NUCLEOTIDE SEQUENCE</scope>
</reference>
<gene>
    <name evidence="2" type="ORF">MNBD_GAMMA11-3171</name>
</gene>
<accession>A0A3B0WXS8</accession>
<dbReference type="AlphaFoldDB" id="A0A3B0WXS8"/>
<feature type="domain" description="SCP2" evidence="1">
    <location>
        <begin position="37"/>
        <end position="134"/>
    </location>
</feature>
<organism evidence="2">
    <name type="scientific">hydrothermal vent metagenome</name>
    <dbReference type="NCBI Taxonomy" id="652676"/>
    <lineage>
        <taxon>unclassified sequences</taxon>
        <taxon>metagenomes</taxon>
        <taxon>ecological metagenomes</taxon>
    </lineage>
</organism>
<sequence>MNQTYEFEKSPCLPSGVSAPLKRVPEKLHLQLLIVFLNKLLKNQLKEGDLEFLEQKMLFIKVSDINITYAISLKNKRLIAASTESDSDLRVEASLYDFLTLVARHVDSDTLVFQRRLLMQGNTELGLELKNFLDGLDIESTGAFTIIELLLKKSLPVYRYLFSRDSGR</sequence>
<dbReference type="Pfam" id="PF02036">
    <property type="entry name" value="SCP2"/>
    <property type="match status" value="1"/>
</dbReference>
<dbReference type="InterPro" id="IPR036527">
    <property type="entry name" value="SCP2_sterol-bd_dom_sf"/>
</dbReference>
<protein>
    <recommendedName>
        <fullName evidence="1">SCP2 domain-containing protein</fullName>
    </recommendedName>
</protein>
<dbReference type="InterPro" id="IPR003033">
    <property type="entry name" value="SCP2_sterol-bd_dom"/>
</dbReference>
<evidence type="ECO:0000313" key="2">
    <source>
        <dbReference type="EMBL" id="VAW60815.1"/>
    </source>
</evidence>
<proteinExistence type="predicted"/>